<organism evidence="1 2">
    <name type="scientific">Hypsizygus marmoreus</name>
    <name type="common">White beech mushroom</name>
    <name type="synonym">Agaricus marmoreus</name>
    <dbReference type="NCBI Taxonomy" id="39966"/>
    <lineage>
        <taxon>Eukaryota</taxon>
        <taxon>Fungi</taxon>
        <taxon>Dikarya</taxon>
        <taxon>Basidiomycota</taxon>
        <taxon>Agaricomycotina</taxon>
        <taxon>Agaricomycetes</taxon>
        <taxon>Agaricomycetidae</taxon>
        <taxon>Agaricales</taxon>
        <taxon>Tricholomatineae</taxon>
        <taxon>Lyophyllaceae</taxon>
        <taxon>Hypsizygus</taxon>
    </lineage>
</organism>
<accession>A0A369JCB9</accession>
<evidence type="ECO:0000313" key="1">
    <source>
        <dbReference type="EMBL" id="RDB18257.1"/>
    </source>
</evidence>
<dbReference type="AlphaFoldDB" id="A0A369JCB9"/>
<reference evidence="1" key="1">
    <citation type="submission" date="2018-04" db="EMBL/GenBank/DDBJ databases">
        <title>Whole genome sequencing of Hypsizygus marmoreus.</title>
        <authorList>
            <person name="Choi I.-G."/>
            <person name="Min B."/>
            <person name="Kim J.-G."/>
            <person name="Kim S."/>
            <person name="Oh Y.-L."/>
            <person name="Kong W.-S."/>
            <person name="Park H."/>
            <person name="Jeong J."/>
            <person name="Song E.-S."/>
        </authorList>
    </citation>
    <scope>NUCLEOTIDE SEQUENCE [LARGE SCALE GENOMIC DNA]</scope>
    <source>
        <strain evidence="1">51987-8</strain>
    </source>
</reference>
<name>A0A369JCB9_HYPMA</name>
<dbReference type="EMBL" id="LUEZ02000106">
    <property type="protein sequence ID" value="RDB18257.1"/>
    <property type="molecule type" value="Genomic_DNA"/>
</dbReference>
<dbReference type="InParanoid" id="A0A369JCB9"/>
<dbReference type="Proteomes" id="UP000076154">
    <property type="component" value="Unassembled WGS sequence"/>
</dbReference>
<comment type="caution">
    <text evidence="1">The sequence shown here is derived from an EMBL/GenBank/DDBJ whole genome shotgun (WGS) entry which is preliminary data.</text>
</comment>
<sequence>MLRRIVANTTDAPAPPQNERFPFVAQLLHLTAQTWRQSFHLARLTLNLDRSPRARGAGLLLLSSSSLRLIHWLRWLICLHDA</sequence>
<gene>
    <name evidence="1" type="ORF">Hypma_000471</name>
</gene>
<keyword evidence="2" id="KW-1185">Reference proteome</keyword>
<evidence type="ECO:0000313" key="2">
    <source>
        <dbReference type="Proteomes" id="UP000076154"/>
    </source>
</evidence>
<proteinExistence type="predicted"/>
<protein>
    <submittedName>
        <fullName evidence="1">Uncharacterized protein</fullName>
    </submittedName>
</protein>